<dbReference type="GO" id="GO:2000762">
    <property type="term" value="P:regulation of phenylpropanoid metabolic process"/>
    <property type="evidence" value="ECO:0007669"/>
    <property type="project" value="InterPro"/>
</dbReference>
<evidence type="ECO:0000313" key="2">
    <source>
        <dbReference type="EMBL" id="KAK1422461.1"/>
    </source>
</evidence>
<dbReference type="Gene3D" id="1.20.1280.50">
    <property type="match status" value="1"/>
</dbReference>
<dbReference type="AlphaFoldDB" id="A0AAD8NVJ0"/>
<protein>
    <recommendedName>
        <fullName evidence="1">F-box domain-containing protein</fullName>
    </recommendedName>
</protein>
<comment type="caution">
    <text evidence="2">The sequence shown here is derived from an EMBL/GenBank/DDBJ whole genome shotgun (WGS) entry which is preliminary data.</text>
</comment>
<dbReference type="InterPro" id="IPR036047">
    <property type="entry name" value="F-box-like_dom_sf"/>
</dbReference>
<dbReference type="InterPro" id="IPR006652">
    <property type="entry name" value="Kelch_1"/>
</dbReference>
<dbReference type="InterPro" id="IPR015915">
    <property type="entry name" value="Kelch-typ_b-propeller"/>
</dbReference>
<name>A0AAD8NVJ0_TARER</name>
<dbReference type="Gene3D" id="2.120.10.80">
    <property type="entry name" value="Kelch-type beta propeller"/>
    <property type="match status" value="1"/>
</dbReference>
<dbReference type="InterPro" id="IPR001810">
    <property type="entry name" value="F-box_dom"/>
</dbReference>
<dbReference type="GO" id="GO:0080037">
    <property type="term" value="P:negative regulation of cytokinin-activated signaling pathway"/>
    <property type="evidence" value="ECO:0007669"/>
    <property type="project" value="InterPro"/>
</dbReference>
<dbReference type="Proteomes" id="UP001229421">
    <property type="component" value="Unassembled WGS sequence"/>
</dbReference>
<dbReference type="CDD" id="cd22152">
    <property type="entry name" value="F-box_AtAFR-like"/>
    <property type="match status" value="1"/>
</dbReference>
<gene>
    <name evidence="2" type="ORF">QVD17_25596</name>
</gene>
<keyword evidence="3" id="KW-1185">Reference proteome</keyword>
<organism evidence="2 3">
    <name type="scientific">Tagetes erecta</name>
    <name type="common">African marigold</name>
    <dbReference type="NCBI Taxonomy" id="13708"/>
    <lineage>
        <taxon>Eukaryota</taxon>
        <taxon>Viridiplantae</taxon>
        <taxon>Streptophyta</taxon>
        <taxon>Embryophyta</taxon>
        <taxon>Tracheophyta</taxon>
        <taxon>Spermatophyta</taxon>
        <taxon>Magnoliopsida</taxon>
        <taxon>eudicotyledons</taxon>
        <taxon>Gunneridae</taxon>
        <taxon>Pentapetalae</taxon>
        <taxon>asterids</taxon>
        <taxon>campanulids</taxon>
        <taxon>Asterales</taxon>
        <taxon>Asteraceae</taxon>
        <taxon>Asteroideae</taxon>
        <taxon>Heliantheae alliance</taxon>
        <taxon>Tageteae</taxon>
        <taxon>Tagetes</taxon>
    </lineage>
</organism>
<evidence type="ECO:0000259" key="1">
    <source>
        <dbReference type="Pfam" id="PF00646"/>
    </source>
</evidence>
<sequence>MDLIPSLPDDLGFECLIRIPYNHFSSASFVCRRWKSEIDLPSFHNHRKSAGLSHPIVVMVQARDGPNRKHSDGPVYRLIVYEPESGNWSELPPVPGFSNGLPLFCRIAPVGFNLVVMGGLNPENWVVSNYVYVYNFVSATWRRGPDMPGCKRSFFGCASDNERRVFVAGGHDAEKNALQSGVVYDVAEDEWTSLPDMADERDECKGVFHRGKFYVVGGYHTLKQGQFEKSAEVFDPSTWQWCPTVDGFLGTETCPRTCVEGGDGVMYMYQDSEVVALDRSFRTKIPDDMINVHCMIKCGRQLLVVGSIGFDGGNGMYVLDLESSTWITVETPDDYFGHVLSGCCLEV</sequence>
<evidence type="ECO:0000313" key="3">
    <source>
        <dbReference type="Proteomes" id="UP001229421"/>
    </source>
</evidence>
<dbReference type="PANTHER" id="PTHR46407">
    <property type="entry name" value="OS02G0208700 PROTEIN"/>
    <property type="match status" value="1"/>
</dbReference>
<dbReference type="SUPFAM" id="SSF117281">
    <property type="entry name" value="Kelch motif"/>
    <property type="match status" value="1"/>
</dbReference>
<dbReference type="SMART" id="SM00612">
    <property type="entry name" value="Kelch"/>
    <property type="match status" value="3"/>
</dbReference>
<accession>A0AAD8NVJ0</accession>
<reference evidence="2" key="1">
    <citation type="journal article" date="2023" name="bioRxiv">
        <title>Improved chromosome-level genome assembly for marigold (Tagetes erecta).</title>
        <authorList>
            <person name="Jiang F."/>
            <person name="Yuan L."/>
            <person name="Wang S."/>
            <person name="Wang H."/>
            <person name="Xu D."/>
            <person name="Wang A."/>
            <person name="Fan W."/>
        </authorList>
    </citation>
    <scope>NUCLEOTIDE SEQUENCE</scope>
    <source>
        <strain evidence="2">WSJ</strain>
        <tissue evidence="2">Leaf</tissue>
    </source>
</reference>
<dbReference type="Pfam" id="PF01344">
    <property type="entry name" value="Kelch_1"/>
    <property type="match status" value="3"/>
</dbReference>
<dbReference type="Pfam" id="PF00646">
    <property type="entry name" value="F-box"/>
    <property type="match status" value="1"/>
</dbReference>
<dbReference type="SUPFAM" id="SSF81383">
    <property type="entry name" value="F-box domain"/>
    <property type="match status" value="1"/>
</dbReference>
<proteinExistence type="predicted"/>
<dbReference type="EMBL" id="JAUHHV010000006">
    <property type="protein sequence ID" value="KAK1422461.1"/>
    <property type="molecule type" value="Genomic_DNA"/>
</dbReference>
<dbReference type="PANTHER" id="PTHR46407:SF3">
    <property type="entry name" value="OS02G0208700 PROTEIN"/>
    <property type="match status" value="1"/>
</dbReference>
<dbReference type="InterPro" id="IPR044595">
    <property type="entry name" value="KMD1-4"/>
</dbReference>
<feature type="domain" description="F-box" evidence="1">
    <location>
        <begin position="4"/>
        <end position="44"/>
    </location>
</feature>